<comment type="caution">
    <text evidence="1">The sequence shown here is derived from an EMBL/GenBank/DDBJ whole genome shotgun (WGS) entry which is preliminary data.</text>
</comment>
<dbReference type="EMBL" id="NBIV01000081">
    <property type="protein sequence ID" value="PXF44808.1"/>
    <property type="molecule type" value="Genomic_DNA"/>
</dbReference>
<proteinExistence type="predicted"/>
<reference evidence="1 2" key="1">
    <citation type="journal article" date="2018" name="Mol. Biol. Evol.">
        <title>Analysis of the draft genome of the red seaweed Gracilariopsis chorda provides insights into genome size evolution in Rhodophyta.</title>
        <authorList>
            <person name="Lee J."/>
            <person name="Yang E.C."/>
            <person name="Graf L."/>
            <person name="Yang J.H."/>
            <person name="Qiu H."/>
            <person name="Zel Zion U."/>
            <person name="Chan C.X."/>
            <person name="Stephens T.G."/>
            <person name="Weber A.P.M."/>
            <person name="Boo G.H."/>
            <person name="Boo S.M."/>
            <person name="Kim K.M."/>
            <person name="Shin Y."/>
            <person name="Jung M."/>
            <person name="Lee S.J."/>
            <person name="Yim H.S."/>
            <person name="Lee J.H."/>
            <person name="Bhattacharya D."/>
            <person name="Yoon H.S."/>
        </authorList>
    </citation>
    <scope>NUCLEOTIDE SEQUENCE [LARGE SCALE GENOMIC DNA]</scope>
    <source>
        <strain evidence="1 2">SKKU-2015</strain>
        <tissue evidence="1">Whole body</tissue>
    </source>
</reference>
<gene>
    <name evidence="1" type="ORF">BWQ96_05478</name>
</gene>
<dbReference type="Proteomes" id="UP000247409">
    <property type="component" value="Unassembled WGS sequence"/>
</dbReference>
<evidence type="ECO:0000313" key="2">
    <source>
        <dbReference type="Proteomes" id="UP000247409"/>
    </source>
</evidence>
<protein>
    <submittedName>
        <fullName evidence="1">Uncharacterized protein</fullName>
    </submittedName>
</protein>
<organism evidence="1 2">
    <name type="scientific">Gracilariopsis chorda</name>
    <dbReference type="NCBI Taxonomy" id="448386"/>
    <lineage>
        <taxon>Eukaryota</taxon>
        <taxon>Rhodophyta</taxon>
        <taxon>Florideophyceae</taxon>
        <taxon>Rhodymeniophycidae</taxon>
        <taxon>Gracilariales</taxon>
        <taxon>Gracilariaceae</taxon>
        <taxon>Gracilariopsis</taxon>
    </lineage>
</organism>
<accession>A0A2V3IRR9</accession>
<keyword evidence="2" id="KW-1185">Reference proteome</keyword>
<evidence type="ECO:0000313" key="1">
    <source>
        <dbReference type="EMBL" id="PXF44808.1"/>
    </source>
</evidence>
<name>A0A2V3IRR9_9FLOR</name>
<dbReference type="AlphaFoldDB" id="A0A2V3IRR9"/>
<sequence length="389" mass="41875">MASGQSVNASAPDFCAASLAAAAAGDTHIVLLDWHSVEVTDGAGATSARLRLRDAVVRFLQLLFHSSKQLRHALVLLSTSGHDEQHVPRVVQLLEVAALKHTSIASAMQALRTAQLLAKPILASFLSEYCRSLVAQLLDWATARSAVPHVYIFCSECISSAISGALIGVNARVFSAERCHLFPCTMMSSVDVHLTEVVARLLEGCVTLTLPSDASASVALTLCARPRVLTSTVEYPSALVATRRVTLDSIREDMFHGTPLVLWHARQSRRYVNELAMFESVVRTLRHCGEALLCVAAGEDWQKLFALVPPSSGRGLALLREAAHADNVLPLPKRAMGCGEIGRSGEDLDETGLQLLPSEAFRAESLRVGGLRLRGSNVNKGRRVNFGGE</sequence>